<dbReference type="Proteomes" id="UP001441944">
    <property type="component" value="Unassembled WGS sequence"/>
</dbReference>
<evidence type="ECO:0000313" key="2">
    <source>
        <dbReference type="EMBL" id="GAA6198353.1"/>
    </source>
</evidence>
<dbReference type="PANTHER" id="PTHR34400:SF4">
    <property type="entry name" value="MEMBRANE PROTEIN"/>
    <property type="match status" value="1"/>
</dbReference>
<evidence type="ECO:0000259" key="1">
    <source>
        <dbReference type="Pfam" id="PF12902"/>
    </source>
</evidence>
<dbReference type="EMBL" id="BAABWU010000021">
    <property type="protein sequence ID" value="GAA6198353.1"/>
    <property type="molecule type" value="Genomic_DNA"/>
</dbReference>
<feature type="domain" description="Iminophenyl-pyruvate dimer synthase" evidence="1">
    <location>
        <begin position="321"/>
        <end position="377"/>
    </location>
</feature>
<reference evidence="2 3" key="1">
    <citation type="submission" date="2024-04" db="EMBL/GenBank/DDBJ databases">
        <title>Draft genome sequence of Pseudophaeobacter arcticus NBRC 116598.</title>
        <authorList>
            <person name="Miyakawa T."/>
            <person name="Kusuya Y."/>
            <person name="Miura T."/>
        </authorList>
    </citation>
    <scope>NUCLEOTIDE SEQUENCE [LARGE SCALE GENOMIC DNA]</scope>
    <source>
        <strain evidence="2 3">SU-CL00105</strain>
    </source>
</reference>
<proteinExistence type="predicted"/>
<dbReference type="PANTHER" id="PTHR34400">
    <property type="match status" value="1"/>
</dbReference>
<gene>
    <name evidence="2" type="ORF">NBRC116598_37980</name>
</gene>
<evidence type="ECO:0000313" key="3">
    <source>
        <dbReference type="Proteomes" id="UP001441944"/>
    </source>
</evidence>
<dbReference type="InterPro" id="IPR012347">
    <property type="entry name" value="Ferritin-like"/>
</dbReference>
<accession>A0ABQ0AR77</accession>
<sequence>MDVDASLKHVQDMHEAFDLSQAEVMMVAIINAGVLGDKDTLKARLIADLQAAIQVELATIPLYLYSYYSINRTKLQGKDLEAAQIFANEAGGVIMSVAVEEMLHMSLSSNIYFALTGQPPQLYQAAPQSYPALLPHHNPVVPEGPDPQSKGGIPLRPFCSAQLWHFLQIEYPHNPFFSEIPAEALPDLVRELSQMPGKEALAFLNVHGWPMDQNWNSIGQFYSFIRCIVASSYFDDGDFQAGDPKQQIQPYNYAPNNIDTIYPKQAFDPSKPAPTAPGVGSGCPAGLPGAAEVTVYADAADSSDAPVRPVEDHKGHTVSGAFELMTISSRQDVMLALETICEQGEGYSAKPGGSEANWDDPASQAEQSHFNKFLELQMQFEDFSHSLESLPPWMEEQIDLQWLSEAVQGKANKWSADELKAKELLFDYPANPTRADYAHDPIATALNDFCSGLFQYMLILSETIYKIEPNYVAPDQPGADKVSKDGTVPHQKYFFNIALHRSMIWILDKFIALMRGYEVTLTDGRTVALAPSFDNLGFGPAGQGLGARQEAFANLAQLGAEALLATAGNSALNGSVAPLVALTINKTSADGEGMHLPDVSAYWPQT</sequence>
<protein>
    <recommendedName>
        <fullName evidence="1">Iminophenyl-pyruvate dimer synthase domain-containing protein</fullName>
    </recommendedName>
</protein>
<organism evidence="2 3">
    <name type="scientific">Pseudophaeobacter arcticus</name>
    <dbReference type="NCBI Taxonomy" id="385492"/>
    <lineage>
        <taxon>Bacteria</taxon>
        <taxon>Pseudomonadati</taxon>
        <taxon>Pseudomonadota</taxon>
        <taxon>Alphaproteobacteria</taxon>
        <taxon>Rhodobacterales</taxon>
        <taxon>Paracoccaceae</taxon>
        <taxon>Pseudophaeobacter</taxon>
    </lineage>
</organism>
<feature type="domain" description="Iminophenyl-pyruvate dimer synthase" evidence="1">
    <location>
        <begin position="49"/>
        <end position="254"/>
    </location>
</feature>
<dbReference type="InterPro" id="IPR026820">
    <property type="entry name" value="VioB/RebD_dom"/>
</dbReference>
<comment type="caution">
    <text evidence="2">The sequence shown here is derived from an EMBL/GenBank/DDBJ whole genome shotgun (WGS) entry which is preliminary data.</text>
</comment>
<keyword evidence="3" id="KW-1185">Reference proteome</keyword>
<dbReference type="Pfam" id="PF12902">
    <property type="entry name" value="Ferritin-like"/>
    <property type="match status" value="2"/>
</dbReference>
<dbReference type="Gene3D" id="1.20.1260.10">
    <property type="match status" value="1"/>
</dbReference>
<name>A0ABQ0AR77_9RHOB</name>